<dbReference type="PANTHER" id="PTHR48438">
    <property type="entry name" value="ALPHA-(1,3)-FUCOSYLTRANSFERASE C-RELATED"/>
    <property type="match status" value="1"/>
</dbReference>
<dbReference type="Proteomes" id="UP000186922">
    <property type="component" value="Unassembled WGS sequence"/>
</dbReference>
<comment type="subcellular location">
    <subcellularLocation>
        <location evidence="1 12">Golgi apparatus</location>
        <location evidence="1 12">Golgi stack membrane</location>
        <topology evidence="1 12">Single-pass type II membrane protein</topology>
    </subcellularLocation>
</comment>
<evidence type="ECO:0000256" key="1">
    <source>
        <dbReference type="ARBA" id="ARBA00004447"/>
    </source>
</evidence>
<dbReference type="InterPro" id="IPR031481">
    <property type="entry name" value="Glyco_tran_10_N"/>
</dbReference>
<name>A0A1D1UMZ6_RAMVA</name>
<evidence type="ECO:0000256" key="4">
    <source>
        <dbReference type="ARBA" id="ARBA00022676"/>
    </source>
</evidence>
<dbReference type="InterPro" id="IPR038577">
    <property type="entry name" value="GT10-like_C_sf"/>
</dbReference>
<dbReference type="SUPFAM" id="SSF53756">
    <property type="entry name" value="UDP-Glycosyltransferase/glycogen phosphorylase"/>
    <property type="match status" value="1"/>
</dbReference>
<dbReference type="Pfam" id="PF17039">
    <property type="entry name" value="Glyco_tran_10_N"/>
    <property type="match status" value="1"/>
</dbReference>
<organism evidence="15 16">
    <name type="scientific">Ramazzottius varieornatus</name>
    <name type="common">Water bear</name>
    <name type="synonym">Tardigrade</name>
    <dbReference type="NCBI Taxonomy" id="947166"/>
    <lineage>
        <taxon>Eukaryota</taxon>
        <taxon>Metazoa</taxon>
        <taxon>Ecdysozoa</taxon>
        <taxon>Tardigrada</taxon>
        <taxon>Eutardigrada</taxon>
        <taxon>Parachela</taxon>
        <taxon>Hypsibioidea</taxon>
        <taxon>Ramazzottiidae</taxon>
        <taxon>Ramazzottius</taxon>
    </lineage>
</organism>
<comment type="caution">
    <text evidence="15">The sequence shown here is derived from an EMBL/GenBank/DDBJ whole genome shotgun (WGS) entry which is preliminary data.</text>
</comment>
<evidence type="ECO:0000259" key="13">
    <source>
        <dbReference type="Pfam" id="PF00852"/>
    </source>
</evidence>
<keyword evidence="4 12" id="KW-0328">Glycosyltransferase</keyword>
<keyword evidence="5 12" id="KW-0808">Transferase</keyword>
<evidence type="ECO:0000256" key="5">
    <source>
        <dbReference type="ARBA" id="ARBA00022679"/>
    </source>
</evidence>
<protein>
    <recommendedName>
        <fullName evidence="12">Fucosyltransferase</fullName>
        <ecNumber evidence="12">2.4.1.-</ecNumber>
    </recommendedName>
</protein>
<evidence type="ECO:0000256" key="9">
    <source>
        <dbReference type="ARBA" id="ARBA00023034"/>
    </source>
</evidence>
<dbReference type="GO" id="GO:0008417">
    <property type="term" value="F:fucosyltransferase activity"/>
    <property type="evidence" value="ECO:0007669"/>
    <property type="project" value="InterPro"/>
</dbReference>
<gene>
    <name evidence="15" type="primary">RvY_03166</name>
    <name evidence="15" type="synonym">RvY_03166.1</name>
    <name evidence="15" type="ORF">RvY_03166-1</name>
</gene>
<reference evidence="15 16" key="1">
    <citation type="journal article" date="2016" name="Nat. Commun.">
        <title>Extremotolerant tardigrade genome and improved radiotolerance of human cultured cells by tardigrade-unique protein.</title>
        <authorList>
            <person name="Hashimoto T."/>
            <person name="Horikawa D.D."/>
            <person name="Saito Y."/>
            <person name="Kuwahara H."/>
            <person name="Kozuka-Hata H."/>
            <person name="Shin-I T."/>
            <person name="Minakuchi Y."/>
            <person name="Ohishi K."/>
            <person name="Motoyama A."/>
            <person name="Aizu T."/>
            <person name="Enomoto A."/>
            <person name="Kondo K."/>
            <person name="Tanaka S."/>
            <person name="Hara Y."/>
            <person name="Koshikawa S."/>
            <person name="Sagara H."/>
            <person name="Miura T."/>
            <person name="Yokobori S."/>
            <person name="Miyagawa K."/>
            <person name="Suzuki Y."/>
            <person name="Kubo T."/>
            <person name="Oyama M."/>
            <person name="Kohara Y."/>
            <person name="Fujiyama A."/>
            <person name="Arakawa K."/>
            <person name="Katayama T."/>
            <person name="Toyoda A."/>
            <person name="Kunieda T."/>
        </authorList>
    </citation>
    <scope>NUCLEOTIDE SEQUENCE [LARGE SCALE GENOMIC DNA]</scope>
    <source>
        <strain evidence="15 16">YOKOZUNA-1</strain>
    </source>
</reference>
<keyword evidence="6 12" id="KW-0812">Transmembrane</keyword>
<comment type="similarity">
    <text evidence="3 12">Belongs to the glycosyltransferase 10 family.</text>
</comment>
<evidence type="ECO:0000256" key="12">
    <source>
        <dbReference type="RuleBase" id="RU003832"/>
    </source>
</evidence>
<dbReference type="FunFam" id="3.40.50.11660:FF:000004">
    <property type="entry name" value="Glycoprotein 3-alpha-L-fucosyltransferase A"/>
    <property type="match status" value="1"/>
</dbReference>
<dbReference type="EMBL" id="BDGG01000001">
    <property type="protein sequence ID" value="GAU90801.1"/>
    <property type="molecule type" value="Genomic_DNA"/>
</dbReference>
<feature type="domain" description="Fucosyltransferase C-terminal" evidence="13">
    <location>
        <begin position="179"/>
        <end position="361"/>
    </location>
</feature>
<dbReference type="UniPathway" id="UPA00378"/>
<keyword evidence="16" id="KW-1185">Reference proteome</keyword>
<evidence type="ECO:0000256" key="11">
    <source>
        <dbReference type="ARBA" id="ARBA00023180"/>
    </source>
</evidence>
<evidence type="ECO:0000256" key="6">
    <source>
        <dbReference type="ARBA" id="ARBA00022692"/>
    </source>
</evidence>
<feature type="domain" description="Fucosyltransferase N-terminal" evidence="14">
    <location>
        <begin position="45"/>
        <end position="156"/>
    </location>
</feature>
<evidence type="ECO:0000256" key="8">
    <source>
        <dbReference type="ARBA" id="ARBA00022989"/>
    </source>
</evidence>
<dbReference type="InterPro" id="IPR001503">
    <property type="entry name" value="Glyco_trans_10"/>
</dbReference>
<accession>A0A1D1UMZ6</accession>
<evidence type="ECO:0000313" key="16">
    <source>
        <dbReference type="Proteomes" id="UP000186922"/>
    </source>
</evidence>
<keyword evidence="9 12" id="KW-0333">Golgi apparatus</keyword>
<sequence>MGWLCRRAKRGLWRCIVALPPLWIFLCAVHLLPDDLMFESKSLPRQPLILYWTKFYDNDFNRRQHLYQEAVRGLRNCPLNNCVITGNRSLLNQSSAVIFHVRDMRWDILPAYRDPQQYYVFHLLESPPHTVTSLASLAPGFFNLTFTYRLDSDIVANSYFQHYKPPMWTDWSSFEETWRVKTKLAVAFVSNCITPSRRNLVLEELREYIAIDVYGKCGPLKCNPTSTKKKAACNGLVSTYKFFLAFENSVCRDYVTEKIHRAYAQNTVPVVLGGANYTALFPPNSFINIRDFPSAKALAEHLLFLSTNSAAYQTYFEWKLNPVYATLPSALHERQISWCKLCQIINEPERKRMIKWNLEEWWHTMGQCIQPLVSVLPEGKLRWVWLPQTSPPAPQVLHL</sequence>
<dbReference type="GO" id="GO:0032580">
    <property type="term" value="C:Golgi cisterna membrane"/>
    <property type="evidence" value="ECO:0007669"/>
    <property type="project" value="UniProtKB-SubCell"/>
</dbReference>
<keyword evidence="8 12" id="KW-1133">Transmembrane helix</keyword>
<evidence type="ECO:0000256" key="7">
    <source>
        <dbReference type="ARBA" id="ARBA00022968"/>
    </source>
</evidence>
<dbReference type="EC" id="2.4.1.-" evidence="12"/>
<evidence type="ECO:0000313" key="15">
    <source>
        <dbReference type="EMBL" id="GAU90801.1"/>
    </source>
</evidence>
<evidence type="ECO:0000256" key="10">
    <source>
        <dbReference type="ARBA" id="ARBA00023136"/>
    </source>
</evidence>
<evidence type="ECO:0000259" key="14">
    <source>
        <dbReference type="Pfam" id="PF17039"/>
    </source>
</evidence>
<comment type="pathway">
    <text evidence="2">Protein modification; protein glycosylation.</text>
</comment>
<dbReference type="InterPro" id="IPR055270">
    <property type="entry name" value="Glyco_tran_10_C"/>
</dbReference>
<dbReference type="OrthoDB" id="427096at2759"/>
<evidence type="ECO:0000256" key="3">
    <source>
        <dbReference type="ARBA" id="ARBA00008919"/>
    </source>
</evidence>
<keyword evidence="7" id="KW-0735">Signal-anchor</keyword>
<dbReference type="AlphaFoldDB" id="A0A1D1UMZ6"/>
<feature type="transmembrane region" description="Helical" evidence="12">
    <location>
        <begin position="12"/>
        <end position="32"/>
    </location>
</feature>
<evidence type="ECO:0000256" key="2">
    <source>
        <dbReference type="ARBA" id="ARBA00004922"/>
    </source>
</evidence>
<keyword evidence="10 12" id="KW-0472">Membrane</keyword>
<keyword evidence="11" id="KW-0325">Glycoprotein</keyword>
<dbReference type="STRING" id="947166.A0A1D1UMZ6"/>
<dbReference type="Gene3D" id="3.40.50.11660">
    <property type="entry name" value="Glycosyl transferase family 10, C-terminal domain"/>
    <property type="match status" value="1"/>
</dbReference>
<dbReference type="Pfam" id="PF00852">
    <property type="entry name" value="Glyco_transf_10"/>
    <property type="match status" value="1"/>
</dbReference>
<proteinExistence type="inferred from homology"/>
<dbReference type="PANTHER" id="PTHR48438:SF1">
    <property type="entry name" value="ALPHA-(1,3)-FUCOSYLTRANSFERASE C-RELATED"/>
    <property type="match status" value="1"/>
</dbReference>